<dbReference type="Proteomes" id="UP001155010">
    <property type="component" value="Unassembled WGS sequence"/>
</dbReference>
<name>A0A9X2ZSX7_9BACT</name>
<accession>A0A9X2ZSX7</accession>
<comment type="caution">
    <text evidence="1">The sequence shown here is derived from an EMBL/GenBank/DDBJ whole genome shotgun (WGS) entry which is preliminary data.</text>
</comment>
<protein>
    <submittedName>
        <fullName evidence="1">Uncharacterized protein</fullName>
    </submittedName>
</protein>
<dbReference type="EMBL" id="JANUBB010000012">
    <property type="protein sequence ID" value="MCS3952850.1"/>
    <property type="molecule type" value="Genomic_DNA"/>
</dbReference>
<reference evidence="1" key="1">
    <citation type="submission" date="2022-08" db="EMBL/GenBank/DDBJ databases">
        <title>Genomic Encyclopedia of Type Strains, Phase V (KMG-V): Genome sequencing to study the core and pangenomes of soil and plant-associated prokaryotes.</title>
        <authorList>
            <person name="Whitman W."/>
        </authorList>
    </citation>
    <scope>NUCLEOTIDE SEQUENCE</scope>
    <source>
        <strain evidence="1">SP2017</strain>
    </source>
</reference>
<organism evidence="1 2">
    <name type="scientific">Salinibacter ruber</name>
    <dbReference type="NCBI Taxonomy" id="146919"/>
    <lineage>
        <taxon>Bacteria</taxon>
        <taxon>Pseudomonadati</taxon>
        <taxon>Rhodothermota</taxon>
        <taxon>Rhodothermia</taxon>
        <taxon>Rhodothermales</taxon>
        <taxon>Salinibacteraceae</taxon>
        <taxon>Salinibacter</taxon>
    </lineage>
</organism>
<evidence type="ECO:0000313" key="2">
    <source>
        <dbReference type="Proteomes" id="UP001155010"/>
    </source>
</evidence>
<dbReference type="AlphaFoldDB" id="A0A9X2ZSX7"/>
<gene>
    <name evidence="1" type="ORF">GGP83_002823</name>
</gene>
<proteinExistence type="predicted"/>
<sequence>MASIEIDEQKIYELLQGDRGVSVLLEPTREPDHTSRDNRAFEG</sequence>
<evidence type="ECO:0000313" key="1">
    <source>
        <dbReference type="EMBL" id="MCS3952850.1"/>
    </source>
</evidence>